<dbReference type="VEuPathDB" id="TriTrypDB:TcCLB.508461.4"/>
<evidence type="ECO:0000313" key="2">
    <source>
        <dbReference type="EMBL" id="PWU83085.1"/>
    </source>
</evidence>
<dbReference type="VEuPathDB" id="TriTrypDB:ECC02_005888"/>
<proteinExistence type="predicted"/>
<dbReference type="VEuPathDB" id="TriTrypDB:TcCLB.506147.100"/>
<dbReference type="VEuPathDB" id="TriTrypDB:TcBrA4_0060870"/>
<accession>A0A2V2UFU3</accession>
<dbReference type="VEuPathDB" id="TriTrypDB:TcYC6_0070700"/>
<sequence length="211" mass="23824">MRHASGAVEGGGREIRKESVGQRQPAAWGARQRSSAAPQFVGKRTPSYNVQSREVQAQLMEDVRTKDRGLQEANQRVALLESSVAKLQSQLRVAGDKCDAQAKELEELRSSNHELRDFRSNATRSISDNELNCVKLQERLRGLVLTLKSRDEEAQSLRDQYQKQDSYIHILTSQNDQLTEQNKKNEVSLKKAHHIISTQLRHIKGRGNVSA</sequence>
<dbReference type="AlphaFoldDB" id="A0A2V2UFU3"/>
<dbReference type="VEuPathDB" id="TriTrypDB:TCSYLVIO_005733"/>
<feature type="compositionally biased region" description="Basic and acidic residues" evidence="1">
    <location>
        <begin position="11"/>
        <end position="20"/>
    </location>
</feature>
<name>A0A2V2UFU3_TRYCR</name>
<dbReference type="VEuPathDB" id="TriTrypDB:TCDM_00047"/>
<protein>
    <submittedName>
        <fullName evidence="2">Spindle assembly abnormal protein 6</fullName>
    </submittedName>
</protein>
<feature type="region of interest" description="Disordered" evidence="1">
    <location>
        <begin position="1"/>
        <end position="47"/>
    </location>
</feature>
<dbReference type="VEuPathDB" id="TriTrypDB:BCY84_14384"/>
<dbReference type="Proteomes" id="UP000246121">
    <property type="component" value="Unassembled WGS sequence"/>
</dbReference>
<dbReference type="VEuPathDB" id="TriTrypDB:TcCL_ESM12023"/>
<gene>
    <name evidence="2" type="ORF">C4B63_396g16</name>
</gene>
<evidence type="ECO:0000313" key="3">
    <source>
        <dbReference type="Proteomes" id="UP000246121"/>
    </source>
</evidence>
<dbReference type="VEuPathDB" id="TriTrypDB:TcG_04672"/>
<reference evidence="2 3" key="1">
    <citation type="journal article" date="2018" name="Microb. Genom.">
        <title>Expanding an expanded genome: long-read sequencing of Trypanosoma cruzi.</title>
        <authorList>
            <person name="Berna L."/>
            <person name="Rodriguez M."/>
            <person name="Chiribao M.L."/>
            <person name="Parodi-Talice A."/>
            <person name="Pita S."/>
            <person name="Rijo G."/>
            <person name="Alvarez-Valin F."/>
            <person name="Robello C."/>
        </authorList>
    </citation>
    <scope>NUCLEOTIDE SEQUENCE [LARGE SCALE GENOMIC DNA]</scope>
    <source>
        <strain evidence="2 3">Dm28c</strain>
    </source>
</reference>
<evidence type="ECO:0000256" key="1">
    <source>
        <dbReference type="SAM" id="MobiDB-lite"/>
    </source>
</evidence>
<dbReference type="VEuPathDB" id="TriTrypDB:C3747_1g222"/>
<dbReference type="PANTHER" id="PTHR44281">
    <property type="entry name" value="SPINDLE ASSEMBLY ABNORMAL PROTEIN 6 HOMOLOG"/>
    <property type="match status" value="1"/>
</dbReference>
<dbReference type="PANTHER" id="PTHR44281:SF2">
    <property type="entry name" value="SPINDLE ASSEMBLY ABNORMAL PROTEIN 6 HOMOLOG"/>
    <property type="match status" value="1"/>
</dbReference>
<organism evidence="2 3">
    <name type="scientific">Trypanosoma cruzi</name>
    <dbReference type="NCBI Taxonomy" id="5693"/>
    <lineage>
        <taxon>Eukaryota</taxon>
        <taxon>Discoba</taxon>
        <taxon>Euglenozoa</taxon>
        <taxon>Kinetoplastea</taxon>
        <taxon>Metakinetoplastina</taxon>
        <taxon>Trypanosomatida</taxon>
        <taxon>Trypanosomatidae</taxon>
        <taxon>Trypanosoma</taxon>
        <taxon>Schizotrypanum</taxon>
    </lineage>
</organism>
<dbReference type="EMBL" id="PRFA01000396">
    <property type="protein sequence ID" value="PWU83085.1"/>
    <property type="molecule type" value="Genomic_DNA"/>
</dbReference>
<dbReference type="VEuPathDB" id="TriTrypDB:Tc_MARK_4358"/>
<dbReference type="VEuPathDB" id="TriTrypDB:C4B63_396g16"/>
<comment type="caution">
    <text evidence="2">The sequence shown here is derived from an EMBL/GenBank/DDBJ whole genome shotgun (WGS) entry which is preliminary data.</text>
</comment>